<dbReference type="Proteomes" id="UP000486351">
    <property type="component" value="Unassembled WGS sequence"/>
</dbReference>
<reference evidence="1 2" key="1">
    <citation type="submission" date="2018-09" db="EMBL/GenBank/DDBJ databases">
        <title>Genomic investigation of the strawberry pathogen Phytophthora fragariae indicates pathogenicity is determined by transcriptional variation in three key races.</title>
        <authorList>
            <person name="Adams T.M."/>
            <person name="Armitage A.D."/>
            <person name="Sobczyk M.K."/>
            <person name="Bates H.J."/>
            <person name="Dunwell J.M."/>
            <person name="Nellist C.F."/>
            <person name="Harrison R.J."/>
        </authorList>
    </citation>
    <scope>NUCLEOTIDE SEQUENCE [LARGE SCALE GENOMIC DNA]</scope>
    <source>
        <strain evidence="1 2">NOV-77</strain>
    </source>
</reference>
<protein>
    <recommendedName>
        <fullName evidence="3">MULE transposase domain-containing protein</fullName>
    </recommendedName>
</protein>
<organism evidence="1 2">
    <name type="scientific">Phytophthora fragariae</name>
    <dbReference type="NCBI Taxonomy" id="53985"/>
    <lineage>
        <taxon>Eukaryota</taxon>
        <taxon>Sar</taxon>
        <taxon>Stramenopiles</taxon>
        <taxon>Oomycota</taxon>
        <taxon>Peronosporomycetes</taxon>
        <taxon>Peronosporales</taxon>
        <taxon>Peronosporaceae</taxon>
        <taxon>Phytophthora</taxon>
    </lineage>
</organism>
<gene>
    <name evidence="1" type="ORF">PF008_g6675</name>
</gene>
<dbReference type="AlphaFoldDB" id="A0A6G0S4R8"/>
<sequence length="143" mass="16241">MDKLEKMIYTQAYTGAESEVDPFSFSVITHSDGQLYIDEGTYSDEFFVGFTSKALLNRLDRYPGSFVFHVDATFKISQGDYTTFVCGISDKARTFPFVALFVASQRQESQYSTMLVSLRYIYQKVIGKLLVLHYVMGDAEDAL</sequence>
<proteinExistence type="predicted"/>
<name>A0A6G0S4R8_9STRA</name>
<evidence type="ECO:0000313" key="1">
    <source>
        <dbReference type="EMBL" id="KAE9349963.1"/>
    </source>
</evidence>
<evidence type="ECO:0000313" key="2">
    <source>
        <dbReference type="Proteomes" id="UP000486351"/>
    </source>
</evidence>
<comment type="caution">
    <text evidence="1">The sequence shown here is derived from an EMBL/GenBank/DDBJ whole genome shotgun (WGS) entry which is preliminary data.</text>
</comment>
<dbReference type="EMBL" id="QXFY01000267">
    <property type="protein sequence ID" value="KAE9349963.1"/>
    <property type="molecule type" value="Genomic_DNA"/>
</dbReference>
<evidence type="ECO:0008006" key="3">
    <source>
        <dbReference type="Google" id="ProtNLM"/>
    </source>
</evidence>
<accession>A0A6G0S4R8</accession>